<feature type="transmembrane region" description="Helical" evidence="1">
    <location>
        <begin position="279"/>
        <end position="301"/>
    </location>
</feature>
<keyword evidence="1" id="KW-1133">Transmembrane helix</keyword>
<evidence type="ECO:0000313" key="2">
    <source>
        <dbReference type="EMBL" id="GAA0224263.1"/>
    </source>
</evidence>
<feature type="transmembrane region" description="Helical" evidence="1">
    <location>
        <begin position="222"/>
        <end position="244"/>
    </location>
</feature>
<proteinExistence type="predicted"/>
<feature type="transmembrane region" description="Helical" evidence="1">
    <location>
        <begin position="108"/>
        <end position="131"/>
    </location>
</feature>
<dbReference type="EMBL" id="BAAABU010000004">
    <property type="protein sequence ID" value="GAA0224263.1"/>
    <property type="molecule type" value="Genomic_DNA"/>
</dbReference>
<feature type="transmembrane region" description="Helical" evidence="1">
    <location>
        <begin position="196"/>
        <end position="215"/>
    </location>
</feature>
<dbReference type="RefSeq" id="WP_343933733.1">
    <property type="nucleotide sequence ID" value="NZ_BAAABU010000004.1"/>
</dbReference>
<keyword evidence="1" id="KW-0472">Membrane</keyword>
<feature type="transmembrane region" description="Helical" evidence="1">
    <location>
        <begin position="137"/>
        <end position="156"/>
    </location>
</feature>
<feature type="transmembrane region" description="Helical" evidence="1">
    <location>
        <begin position="250"/>
        <end position="267"/>
    </location>
</feature>
<organism evidence="2 3">
    <name type="scientific">Saccharothrix mutabilis subsp. mutabilis</name>
    <dbReference type="NCBI Taxonomy" id="66855"/>
    <lineage>
        <taxon>Bacteria</taxon>
        <taxon>Bacillati</taxon>
        <taxon>Actinomycetota</taxon>
        <taxon>Actinomycetes</taxon>
        <taxon>Pseudonocardiales</taxon>
        <taxon>Pseudonocardiaceae</taxon>
        <taxon>Saccharothrix</taxon>
    </lineage>
</organism>
<dbReference type="Proteomes" id="UP001500416">
    <property type="component" value="Unassembled WGS sequence"/>
</dbReference>
<evidence type="ECO:0000256" key="1">
    <source>
        <dbReference type="SAM" id="Phobius"/>
    </source>
</evidence>
<feature type="transmembrane region" description="Helical" evidence="1">
    <location>
        <begin position="12"/>
        <end position="33"/>
    </location>
</feature>
<name>A0ABP3D5X9_9PSEU</name>
<reference evidence="3" key="1">
    <citation type="journal article" date="2019" name="Int. J. Syst. Evol. Microbiol.">
        <title>The Global Catalogue of Microorganisms (GCM) 10K type strain sequencing project: providing services to taxonomists for standard genome sequencing and annotation.</title>
        <authorList>
            <consortium name="The Broad Institute Genomics Platform"/>
            <consortium name="The Broad Institute Genome Sequencing Center for Infectious Disease"/>
            <person name="Wu L."/>
            <person name="Ma J."/>
        </authorList>
    </citation>
    <scope>NUCLEOTIDE SEQUENCE [LARGE SCALE GENOMIC DNA]</scope>
    <source>
        <strain evidence="3">JCM 3380</strain>
    </source>
</reference>
<protein>
    <submittedName>
        <fullName evidence="2">Uncharacterized protein</fullName>
    </submittedName>
</protein>
<gene>
    <name evidence="2" type="ORF">GCM10010492_23030</name>
</gene>
<feature type="transmembrane region" description="Helical" evidence="1">
    <location>
        <begin position="165"/>
        <end position="184"/>
    </location>
</feature>
<sequence length="335" mass="34719">MAEQVAHRTAPVVSPGLGVAASAGVLLVAYSWLVALWPSRHGSTPDVVVQVRLWVNKPTGMSEDFGFLGTALLLLVAGYALTGPVLSGPVLSGPVGSGPVLFGRLARVLRAGGPPLLVAVVAGAVLRVVGLPPLTDAAVTAPVGALVLFTALAFALRPLTRRSPGLAVFVLVEIAFLVTLAAGWLAGDDGSGPARLVGKAAALVPVLALGQLSWLHRAGRLPAAWGVGLGLLFLALLVPVDTLFPELKGYWHPLGATTALLLFMIAVPRGETVARSRLLWWSTERAWPLFLAVPVVGYPVLTLLDALPFPLALPVALAATVLAGEALHRTTRWSA</sequence>
<feature type="transmembrane region" description="Helical" evidence="1">
    <location>
        <begin position="65"/>
        <end position="87"/>
    </location>
</feature>
<comment type="caution">
    <text evidence="2">The sequence shown here is derived from an EMBL/GenBank/DDBJ whole genome shotgun (WGS) entry which is preliminary data.</text>
</comment>
<accession>A0ABP3D5X9</accession>
<evidence type="ECO:0000313" key="3">
    <source>
        <dbReference type="Proteomes" id="UP001500416"/>
    </source>
</evidence>
<keyword evidence="3" id="KW-1185">Reference proteome</keyword>
<keyword evidence="1" id="KW-0812">Transmembrane</keyword>